<organism evidence="2">
    <name type="scientific">Cacopsylla melanoneura</name>
    <dbReference type="NCBI Taxonomy" id="428564"/>
    <lineage>
        <taxon>Eukaryota</taxon>
        <taxon>Metazoa</taxon>
        <taxon>Ecdysozoa</taxon>
        <taxon>Arthropoda</taxon>
        <taxon>Hexapoda</taxon>
        <taxon>Insecta</taxon>
        <taxon>Pterygota</taxon>
        <taxon>Neoptera</taxon>
        <taxon>Paraneoptera</taxon>
        <taxon>Hemiptera</taxon>
        <taxon>Sternorrhyncha</taxon>
        <taxon>Psylloidea</taxon>
        <taxon>Psyllidae</taxon>
        <taxon>Psyllinae</taxon>
        <taxon>Cacopsylla</taxon>
    </lineage>
</organism>
<dbReference type="EMBL" id="HBUF01565549">
    <property type="protein sequence ID" value="CAG6764361.1"/>
    <property type="molecule type" value="Transcribed_RNA"/>
</dbReference>
<keyword evidence="1" id="KW-0472">Membrane</keyword>
<accession>A0A8D9AI18</accession>
<sequence length="164" mass="18682">MREELIELIREGMKRVIRLWDNIPDTSSIHDASFSLPQRRTGTYIGHRRTDFHDSNADSSYVRNNNFVSNHRPLPWIRPLESLFFMVCLAIVLYALPPPPTGMSATSPDVLVGILSILFLIIMIPILLTALSKVIKVYVKIVVALFKVMMLIIGLLLLVRIFSH</sequence>
<evidence type="ECO:0000256" key="1">
    <source>
        <dbReference type="SAM" id="Phobius"/>
    </source>
</evidence>
<keyword evidence="1" id="KW-1133">Transmembrane helix</keyword>
<feature type="transmembrane region" description="Helical" evidence="1">
    <location>
        <begin position="138"/>
        <end position="162"/>
    </location>
</feature>
<name>A0A8D9AI18_9HEMI</name>
<reference evidence="2" key="1">
    <citation type="submission" date="2021-05" db="EMBL/GenBank/DDBJ databases">
        <authorList>
            <person name="Alioto T."/>
            <person name="Alioto T."/>
            <person name="Gomez Garrido J."/>
        </authorList>
    </citation>
    <scope>NUCLEOTIDE SEQUENCE</scope>
</reference>
<feature type="transmembrane region" description="Helical" evidence="1">
    <location>
        <begin position="80"/>
        <end position="98"/>
    </location>
</feature>
<proteinExistence type="predicted"/>
<dbReference type="AlphaFoldDB" id="A0A8D9AI18"/>
<keyword evidence="1" id="KW-0812">Transmembrane</keyword>
<feature type="transmembrane region" description="Helical" evidence="1">
    <location>
        <begin position="110"/>
        <end position="131"/>
    </location>
</feature>
<protein>
    <submittedName>
        <fullName evidence="2">Uncharacterized protein</fullName>
    </submittedName>
</protein>
<evidence type="ECO:0000313" key="2">
    <source>
        <dbReference type="EMBL" id="CAG6764361.1"/>
    </source>
</evidence>